<evidence type="ECO:0000256" key="1">
    <source>
        <dbReference type="SAM" id="MobiDB-lite"/>
    </source>
</evidence>
<dbReference type="GO" id="GO:0016236">
    <property type="term" value="P:macroautophagy"/>
    <property type="evidence" value="ECO:0007669"/>
    <property type="project" value="TreeGrafter"/>
</dbReference>
<feature type="compositionally biased region" description="Low complexity" evidence="1">
    <location>
        <begin position="258"/>
        <end position="269"/>
    </location>
</feature>
<dbReference type="PANTHER" id="PTHR12616">
    <property type="entry name" value="VACUOLAR PROTEIN SORTING VPS41"/>
    <property type="match status" value="1"/>
</dbReference>
<gene>
    <name evidence="2" type="ORF">CLEI1391_LOCUS8255</name>
</gene>
<dbReference type="Pfam" id="PF23556">
    <property type="entry name" value="TPR_Vps41"/>
    <property type="match status" value="1"/>
</dbReference>
<proteinExistence type="predicted"/>
<dbReference type="GO" id="GO:0009267">
    <property type="term" value="P:cellular response to starvation"/>
    <property type="evidence" value="ECO:0007669"/>
    <property type="project" value="TreeGrafter"/>
</dbReference>
<evidence type="ECO:0000313" key="2">
    <source>
        <dbReference type="EMBL" id="CAD8677927.1"/>
    </source>
</evidence>
<organism evidence="2">
    <name type="scientific">Chlamydomonas leiostraca</name>
    <dbReference type="NCBI Taxonomy" id="1034604"/>
    <lineage>
        <taxon>Eukaryota</taxon>
        <taxon>Viridiplantae</taxon>
        <taxon>Chlorophyta</taxon>
        <taxon>core chlorophytes</taxon>
        <taxon>Chlorophyceae</taxon>
        <taxon>CS clade</taxon>
        <taxon>Chlamydomonadales</taxon>
        <taxon>Chlamydomonadaceae</taxon>
        <taxon>Chlamydomonas</taxon>
    </lineage>
</organism>
<protein>
    <submittedName>
        <fullName evidence="2">Uncharacterized protein</fullName>
    </submittedName>
</protein>
<feature type="region of interest" description="Disordered" evidence="1">
    <location>
        <begin position="211"/>
        <end position="269"/>
    </location>
</feature>
<dbReference type="InterPro" id="IPR045111">
    <property type="entry name" value="Vps41/Vps8"/>
</dbReference>
<dbReference type="GO" id="GO:0006623">
    <property type="term" value="P:protein targeting to vacuole"/>
    <property type="evidence" value="ECO:0007669"/>
    <property type="project" value="InterPro"/>
</dbReference>
<dbReference type="GO" id="GO:0005770">
    <property type="term" value="C:late endosome"/>
    <property type="evidence" value="ECO:0007669"/>
    <property type="project" value="TreeGrafter"/>
</dbReference>
<accession>A0A7S0RI64</accession>
<sequence length="269" mass="28725">MADIPQAIEFVRESRDEELWEHLITWALSSPNTTGALLDHIGGHINPLAIVKRIPKGTEIPRLRDRLRAIIADFRTQTSLREGCNVILRSDCAHLVARLYAGARSALPTVYVAPGAQRSVLPQQVQAGLRHAGGAAAVGAHNWVRYEAGSGAVESMGASELPGLLQSVAEHAPYQDRDVLAPQQPPVMVVCTDVQGEEAAISTSYYMGSEGAGGRAGRAGAHHGRSGASPHHHTQRHNRHHQSPHGPAKPGAPPPLPSLLCPPHMRTAS</sequence>
<reference evidence="2" key="1">
    <citation type="submission" date="2021-01" db="EMBL/GenBank/DDBJ databases">
        <authorList>
            <person name="Corre E."/>
            <person name="Pelletier E."/>
            <person name="Niang G."/>
            <person name="Scheremetjew M."/>
            <person name="Finn R."/>
            <person name="Kale V."/>
            <person name="Holt S."/>
            <person name="Cochrane G."/>
            <person name="Meng A."/>
            <person name="Brown T."/>
            <person name="Cohen L."/>
        </authorList>
    </citation>
    <scope>NUCLEOTIDE SEQUENCE</scope>
    <source>
        <strain evidence="2">SAG 11-49</strain>
    </source>
</reference>
<dbReference type="PANTHER" id="PTHR12616:SF1">
    <property type="entry name" value="VACUOLAR PROTEIN SORTING-ASSOCIATED PROTEIN 41 HOMOLOG"/>
    <property type="match status" value="1"/>
</dbReference>
<feature type="compositionally biased region" description="Basic residues" evidence="1">
    <location>
        <begin position="220"/>
        <end position="243"/>
    </location>
</feature>
<dbReference type="GO" id="GO:0034058">
    <property type="term" value="P:endosomal vesicle fusion"/>
    <property type="evidence" value="ECO:0007669"/>
    <property type="project" value="TreeGrafter"/>
</dbReference>
<dbReference type="AlphaFoldDB" id="A0A7S0RI64"/>
<name>A0A7S0RI64_9CHLO</name>
<dbReference type="GO" id="GO:0030897">
    <property type="term" value="C:HOPS complex"/>
    <property type="evidence" value="ECO:0007669"/>
    <property type="project" value="TreeGrafter"/>
</dbReference>
<dbReference type="EMBL" id="HBFB01014608">
    <property type="protein sequence ID" value="CAD8677927.1"/>
    <property type="molecule type" value="Transcribed_RNA"/>
</dbReference>